<keyword evidence="2" id="KW-1185">Reference proteome</keyword>
<proteinExistence type="predicted"/>
<accession>A0ABW7QIZ2</accession>
<evidence type="ECO:0000313" key="1">
    <source>
        <dbReference type="EMBL" id="MFH8253289.1"/>
    </source>
</evidence>
<evidence type="ECO:0000313" key="2">
    <source>
        <dbReference type="Proteomes" id="UP001610861"/>
    </source>
</evidence>
<reference evidence="1 2" key="1">
    <citation type="submission" date="2024-09" db="EMBL/GenBank/DDBJ databases">
        <authorList>
            <person name="Pan X."/>
        </authorList>
    </citation>
    <scope>NUCLEOTIDE SEQUENCE [LARGE SCALE GENOMIC DNA]</scope>
    <source>
        <strain evidence="1 2">B2969</strain>
    </source>
</reference>
<organism evidence="1 2">
    <name type="scientific">Microbacterium alkaliflavum</name>
    <dbReference type="NCBI Taxonomy" id="3248839"/>
    <lineage>
        <taxon>Bacteria</taxon>
        <taxon>Bacillati</taxon>
        <taxon>Actinomycetota</taxon>
        <taxon>Actinomycetes</taxon>
        <taxon>Micrococcales</taxon>
        <taxon>Microbacteriaceae</taxon>
        <taxon>Microbacterium</taxon>
    </lineage>
</organism>
<sequence>MSMWTAVTVQAEEGAELPSLARLIALWNANVDGEHRIDIDDDRARIYGTEADIDVNAEGVAYVQYSDRWQTEGLRSLAKQLTSSLPRLILTLEEEWTGDEPGVTRERWQSGKVTGIRTSDGDLQPVDELGRTPENALASILAALGSLGDALMMVYPGEDFWEHFTYIEGSRLAEVFEAAALPERAEMIRDRCREADPEAWEEVPDEG</sequence>
<name>A0ABW7QIZ2_9MICO</name>
<protein>
    <submittedName>
        <fullName evidence="1">Uncharacterized protein</fullName>
    </submittedName>
</protein>
<gene>
    <name evidence="1" type="ORF">ACH3VR_23180</name>
</gene>
<dbReference type="EMBL" id="JBIQWL010000021">
    <property type="protein sequence ID" value="MFH8253289.1"/>
    <property type="molecule type" value="Genomic_DNA"/>
</dbReference>
<dbReference type="RefSeq" id="WP_397558713.1">
    <property type="nucleotide sequence ID" value="NZ_JBIQWL010000021.1"/>
</dbReference>
<dbReference type="Proteomes" id="UP001610861">
    <property type="component" value="Unassembled WGS sequence"/>
</dbReference>
<comment type="caution">
    <text evidence="1">The sequence shown here is derived from an EMBL/GenBank/DDBJ whole genome shotgun (WGS) entry which is preliminary data.</text>
</comment>